<dbReference type="Proteomes" id="UP000248329">
    <property type="component" value="Unassembled WGS sequence"/>
</dbReference>
<accession>A0AC61L5P3</accession>
<organism evidence="1 2">
    <name type="scientific">Candidatus Methanogaster sp</name>
    <dbReference type="NCBI Taxonomy" id="3386292"/>
    <lineage>
        <taxon>Archaea</taxon>
        <taxon>Methanobacteriati</taxon>
        <taxon>Methanobacteriota</taxon>
        <taxon>Stenosarchaea group</taxon>
        <taxon>Methanomicrobia</taxon>
        <taxon>Methanosarcinales</taxon>
        <taxon>ANME-2 cluster</taxon>
        <taxon>Candidatus Methanogasteraceae</taxon>
        <taxon>Candidatus Methanogaster</taxon>
    </lineage>
</organism>
<comment type="caution">
    <text evidence="1">The sequence shown here is derived from an EMBL/GenBank/DDBJ whole genome shotgun (WGS) entry which is preliminary data.</text>
</comment>
<gene>
    <name evidence="1" type="ORF">C4B59_02410</name>
</gene>
<name>A0AC61L5P3_9EURY</name>
<proteinExistence type="predicted"/>
<reference evidence="1" key="1">
    <citation type="submission" date="2018-01" db="EMBL/GenBank/DDBJ databases">
        <authorList>
            <person name="Krukenberg V."/>
        </authorList>
    </citation>
    <scope>NUCLEOTIDE SEQUENCE</scope>
    <source>
        <strain evidence="1">E20ANME2</strain>
    </source>
</reference>
<evidence type="ECO:0000313" key="1">
    <source>
        <dbReference type="EMBL" id="PXF61728.1"/>
    </source>
</evidence>
<protein>
    <submittedName>
        <fullName evidence="1">Cupin domain-containing protein</fullName>
    </submittedName>
</protein>
<evidence type="ECO:0000313" key="2">
    <source>
        <dbReference type="Proteomes" id="UP000248329"/>
    </source>
</evidence>
<dbReference type="EMBL" id="PQXF01000003">
    <property type="protein sequence ID" value="PXF61728.1"/>
    <property type="molecule type" value="Genomic_DNA"/>
</dbReference>
<sequence>MKTEVIKCDSDNEFVTPERCFISETWNSSNDEMLSIARARVKPGVITALHHLKGVTERYLITSGKGTVEAGDLPPTEVGIGDVVIIPAGIPQRITNTGETDLVFYCICTPRFSQDCYHNLEKE</sequence>